<evidence type="ECO:0000256" key="4">
    <source>
        <dbReference type="ARBA" id="ARBA00022989"/>
    </source>
</evidence>
<keyword evidence="5 6" id="KW-0472">Membrane</keyword>
<reference evidence="8" key="1">
    <citation type="journal article" date="2019" name="Int. J. Syst. Evol. Microbiol.">
        <title>The Global Catalogue of Microorganisms (GCM) 10K type strain sequencing project: providing services to taxonomists for standard genome sequencing and annotation.</title>
        <authorList>
            <consortium name="The Broad Institute Genomics Platform"/>
            <consortium name="The Broad Institute Genome Sequencing Center for Infectious Disease"/>
            <person name="Wu L."/>
            <person name="Ma J."/>
        </authorList>
    </citation>
    <scope>NUCLEOTIDE SEQUENCE [LARGE SCALE GENOMIC DNA]</scope>
    <source>
        <strain evidence="8">CCUG 50353</strain>
    </source>
</reference>
<keyword evidence="3 6" id="KW-0812">Transmembrane</keyword>
<dbReference type="RefSeq" id="WP_378140623.1">
    <property type="nucleotide sequence ID" value="NZ_JBHSEF010000011.1"/>
</dbReference>
<dbReference type="InterPro" id="IPR019108">
    <property type="entry name" value="Caa3_assmbl_CtaG-rel"/>
</dbReference>
<feature type="transmembrane region" description="Helical" evidence="6">
    <location>
        <begin position="51"/>
        <end position="77"/>
    </location>
</feature>
<accession>A0ABV8USS5</accession>
<protein>
    <submittedName>
        <fullName evidence="7">Cytochrome c oxidase assembly factor CtaG</fullName>
    </submittedName>
</protein>
<feature type="transmembrane region" description="Helical" evidence="6">
    <location>
        <begin position="149"/>
        <end position="173"/>
    </location>
</feature>
<organism evidence="7 8">
    <name type="scientific">Chryseomicrobium palamuruense</name>
    <dbReference type="NCBI Taxonomy" id="682973"/>
    <lineage>
        <taxon>Bacteria</taxon>
        <taxon>Bacillati</taxon>
        <taxon>Bacillota</taxon>
        <taxon>Bacilli</taxon>
        <taxon>Bacillales</taxon>
        <taxon>Caryophanaceae</taxon>
        <taxon>Chryseomicrobium</taxon>
    </lineage>
</organism>
<feature type="transmembrane region" description="Helical" evidence="6">
    <location>
        <begin position="117"/>
        <end position="137"/>
    </location>
</feature>
<evidence type="ECO:0000256" key="3">
    <source>
        <dbReference type="ARBA" id="ARBA00022692"/>
    </source>
</evidence>
<dbReference type="Proteomes" id="UP001595733">
    <property type="component" value="Unassembled WGS sequence"/>
</dbReference>
<comment type="subcellular location">
    <subcellularLocation>
        <location evidence="1">Cell membrane</location>
        <topology evidence="1">Multi-pass membrane protein</topology>
    </subcellularLocation>
</comment>
<gene>
    <name evidence="7" type="primary">ctaG</name>
    <name evidence="7" type="ORF">ACFO0S_04520</name>
</gene>
<evidence type="ECO:0000313" key="8">
    <source>
        <dbReference type="Proteomes" id="UP001595733"/>
    </source>
</evidence>
<evidence type="ECO:0000256" key="1">
    <source>
        <dbReference type="ARBA" id="ARBA00004651"/>
    </source>
</evidence>
<evidence type="ECO:0000313" key="7">
    <source>
        <dbReference type="EMBL" id="MFC4354338.1"/>
    </source>
</evidence>
<evidence type="ECO:0000256" key="5">
    <source>
        <dbReference type="ARBA" id="ARBA00023136"/>
    </source>
</evidence>
<keyword evidence="2" id="KW-1003">Cell membrane</keyword>
<evidence type="ECO:0000256" key="2">
    <source>
        <dbReference type="ARBA" id="ARBA00022475"/>
    </source>
</evidence>
<name>A0ABV8USS5_9BACL</name>
<dbReference type="EMBL" id="JBHSEF010000011">
    <property type="protein sequence ID" value="MFC4354338.1"/>
    <property type="molecule type" value="Genomic_DNA"/>
</dbReference>
<comment type="caution">
    <text evidence="7">The sequence shown here is derived from an EMBL/GenBank/DDBJ whole genome shotgun (WGS) entry which is preliminary data.</text>
</comment>
<feature type="transmembrane region" description="Helical" evidence="6">
    <location>
        <begin position="83"/>
        <end position="105"/>
    </location>
</feature>
<dbReference type="Pfam" id="PF09678">
    <property type="entry name" value="Caa3_CtaG"/>
    <property type="match status" value="1"/>
</dbReference>
<evidence type="ECO:0000256" key="6">
    <source>
        <dbReference type="SAM" id="Phobius"/>
    </source>
</evidence>
<keyword evidence="4 6" id="KW-1133">Transmembrane helix</keyword>
<feature type="transmembrane region" description="Helical" evidence="6">
    <location>
        <begin position="262"/>
        <end position="284"/>
    </location>
</feature>
<keyword evidence="8" id="KW-1185">Reference proteome</keyword>
<feature type="transmembrane region" description="Helical" evidence="6">
    <location>
        <begin position="185"/>
        <end position="205"/>
    </location>
</feature>
<dbReference type="InterPro" id="IPR014108">
    <property type="entry name" value="Caa3-assmbl_CtaG"/>
</dbReference>
<dbReference type="NCBIfam" id="TIGR02737">
    <property type="entry name" value="caa3_CtaG"/>
    <property type="match status" value="1"/>
</dbReference>
<proteinExistence type="predicted"/>
<feature type="transmembrane region" description="Helical" evidence="6">
    <location>
        <begin position="12"/>
        <end position="30"/>
    </location>
</feature>
<sequence length="306" mass="34583">MSLSIFGFQANWSPYFLISLLVITAFYFYVTVKKRNAFQESEPLTRNEIGYFMSGMVLLYIIKGSPVDILGHILFAVHMGQMAFLLLLVPILLMKGIPWWVWEAILRKSAIRKPLQFLTKPLLSLIIFSMFFSFYHIPLIHDQIKMNELVHATVTSLLFLSAFLMWWSVIDVTRNQKTLHGLKKIGFIIASAVLITPACALIIFASEPMYATYTESDAWLKSMELCVPASTLADIDQAGITLSGPELFTGMSAVEDQQLGGIIMKIIQEVIYAVLLASVFFTWYRNEQAGADEITEQAMRDLQAKA</sequence>